<keyword evidence="3" id="KW-1185">Reference proteome</keyword>
<keyword evidence="1" id="KW-0812">Transmembrane</keyword>
<dbReference type="PATRIC" id="fig|67855.3.peg.1551"/>
<dbReference type="AlphaFoldDB" id="A0A0J5P4I8"/>
<evidence type="ECO:0000256" key="1">
    <source>
        <dbReference type="SAM" id="Phobius"/>
    </source>
</evidence>
<gene>
    <name evidence="2" type="ORF">RO21_07560</name>
</gene>
<keyword evidence="1" id="KW-1133">Transmembrane helix</keyword>
<name>A0A0J5P4I8_9PAST</name>
<proteinExistence type="predicted"/>
<protein>
    <recommendedName>
        <fullName evidence="4">DUF2572 family protein</fullName>
    </recommendedName>
</protein>
<comment type="caution">
    <text evidence="2">The sequence shown here is derived from an EMBL/GenBank/DDBJ whole genome shotgun (WGS) entry which is preliminary data.</text>
</comment>
<keyword evidence="1" id="KW-0472">Membrane</keyword>
<evidence type="ECO:0008006" key="4">
    <source>
        <dbReference type="Google" id="ProtNLM"/>
    </source>
</evidence>
<sequence length="221" mass="25898">MSIIPASSLLVTLVIISILLTFIFTDKALFIRQEKINQNEYFNYLNDKFKLIKEINQSNSQRNARCAEIKNDTVLIKLGNINYHFHCEFISLFLEKEPTKKYISFEHIEDYLNLISVPIIKVSSLADLPISSIDEPKIVILTDAISGKLEQDFYGIIITHHYFELKFGAKFYGVLYSSYPNESKNRYITYQSEVIKNLKEKYSYWQYLPHSRNILNNEKSN</sequence>
<reference evidence="2 3" key="1">
    <citation type="submission" date="2014-12" db="EMBL/GenBank/DDBJ databases">
        <title>Reclassification of Actinobacillus muris as Muribacter muris.</title>
        <authorList>
            <person name="Christensen H."/>
            <person name="Nicklas W."/>
            <person name="Bisgaard M."/>
        </authorList>
    </citation>
    <scope>NUCLEOTIDE SEQUENCE [LARGE SCALE GENOMIC DNA]</scope>
    <source>
        <strain evidence="2 3">Ackerman80-443D</strain>
    </source>
</reference>
<organism evidence="2 3">
    <name type="scientific">Muribacter muris</name>
    <dbReference type="NCBI Taxonomy" id="67855"/>
    <lineage>
        <taxon>Bacteria</taxon>
        <taxon>Pseudomonadati</taxon>
        <taxon>Pseudomonadota</taxon>
        <taxon>Gammaproteobacteria</taxon>
        <taxon>Pasteurellales</taxon>
        <taxon>Pasteurellaceae</taxon>
        <taxon>Muribacter</taxon>
    </lineage>
</organism>
<dbReference type="EMBL" id="JWIZ01000045">
    <property type="protein sequence ID" value="KMK51216.1"/>
    <property type="molecule type" value="Genomic_DNA"/>
</dbReference>
<dbReference type="STRING" id="67855.RO21_07560"/>
<dbReference type="Proteomes" id="UP000036270">
    <property type="component" value="Unassembled WGS sequence"/>
</dbReference>
<evidence type="ECO:0000313" key="3">
    <source>
        <dbReference type="Proteomes" id="UP000036270"/>
    </source>
</evidence>
<feature type="transmembrane region" description="Helical" evidence="1">
    <location>
        <begin position="6"/>
        <end position="25"/>
    </location>
</feature>
<accession>A0A0J5P4I8</accession>
<evidence type="ECO:0000313" key="2">
    <source>
        <dbReference type="EMBL" id="KMK51216.1"/>
    </source>
</evidence>